<dbReference type="EMBL" id="CAACVG010008118">
    <property type="protein sequence ID" value="VEN48594.1"/>
    <property type="molecule type" value="Genomic_DNA"/>
</dbReference>
<dbReference type="AlphaFoldDB" id="A0A653CL16"/>
<evidence type="ECO:0000313" key="1">
    <source>
        <dbReference type="EMBL" id="VEN48594.1"/>
    </source>
</evidence>
<organism evidence="1 2">
    <name type="scientific">Callosobruchus maculatus</name>
    <name type="common">Southern cowpea weevil</name>
    <name type="synonym">Pulse bruchid</name>
    <dbReference type="NCBI Taxonomy" id="64391"/>
    <lineage>
        <taxon>Eukaryota</taxon>
        <taxon>Metazoa</taxon>
        <taxon>Ecdysozoa</taxon>
        <taxon>Arthropoda</taxon>
        <taxon>Hexapoda</taxon>
        <taxon>Insecta</taxon>
        <taxon>Pterygota</taxon>
        <taxon>Neoptera</taxon>
        <taxon>Endopterygota</taxon>
        <taxon>Coleoptera</taxon>
        <taxon>Polyphaga</taxon>
        <taxon>Cucujiformia</taxon>
        <taxon>Chrysomeloidea</taxon>
        <taxon>Chrysomelidae</taxon>
        <taxon>Bruchinae</taxon>
        <taxon>Bruchini</taxon>
        <taxon>Callosobruchus</taxon>
    </lineage>
</organism>
<evidence type="ECO:0000313" key="2">
    <source>
        <dbReference type="Proteomes" id="UP000410492"/>
    </source>
</evidence>
<name>A0A653CL16_CALMS</name>
<accession>A0A653CL16</accession>
<keyword evidence="2" id="KW-1185">Reference proteome</keyword>
<dbReference type="OrthoDB" id="10266451at2759"/>
<proteinExistence type="predicted"/>
<protein>
    <submittedName>
        <fullName evidence="1">Uncharacterized protein</fullName>
    </submittedName>
</protein>
<sequence>MVQLYLGSKKIIFLCVKLESVDTLKKTERFDDIWKSTFGAMVDFYQVVLHLDKFLDEMHNKIMISSTLSVR</sequence>
<dbReference type="Proteomes" id="UP000410492">
    <property type="component" value="Unassembled WGS sequence"/>
</dbReference>
<reference evidence="1 2" key="1">
    <citation type="submission" date="2019-01" db="EMBL/GenBank/DDBJ databases">
        <authorList>
            <person name="Sayadi A."/>
        </authorList>
    </citation>
    <scope>NUCLEOTIDE SEQUENCE [LARGE SCALE GENOMIC DNA]</scope>
</reference>
<gene>
    <name evidence="1" type="ORF">CALMAC_LOCUS9984</name>
</gene>